<keyword evidence="2" id="KW-1185">Reference proteome</keyword>
<gene>
    <name evidence="1" type="ORF">PAPYR_1827</name>
</gene>
<comment type="caution">
    <text evidence="1">The sequence shown here is derived from an EMBL/GenBank/DDBJ whole genome shotgun (WGS) entry which is preliminary data.</text>
</comment>
<evidence type="ECO:0000313" key="1">
    <source>
        <dbReference type="EMBL" id="KAJ4461699.1"/>
    </source>
</evidence>
<reference evidence="1" key="1">
    <citation type="journal article" date="2022" name="bioRxiv">
        <title>Genomics of Preaxostyla Flagellates Illuminates Evolutionary Transitions and the Path Towards Mitochondrial Loss.</title>
        <authorList>
            <person name="Novak L.V.F."/>
            <person name="Treitli S.C."/>
            <person name="Pyrih J."/>
            <person name="Halakuc P."/>
            <person name="Pipaliya S.V."/>
            <person name="Vacek V."/>
            <person name="Brzon O."/>
            <person name="Soukal P."/>
            <person name="Eme L."/>
            <person name="Dacks J.B."/>
            <person name="Karnkowska A."/>
            <person name="Elias M."/>
            <person name="Hampl V."/>
        </authorList>
    </citation>
    <scope>NUCLEOTIDE SEQUENCE</scope>
    <source>
        <strain evidence="1">RCP-MX</strain>
    </source>
</reference>
<evidence type="ECO:0000313" key="2">
    <source>
        <dbReference type="Proteomes" id="UP001141327"/>
    </source>
</evidence>
<protein>
    <submittedName>
        <fullName evidence="1">Uncharacterized protein</fullName>
    </submittedName>
</protein>
<organism evidence="1 2">
    <name type="scientific">Paratrimastix pyriformis</name>
    <dbReference type="NCBI Taxonomy" id="342808"/>
    <lineage>
        <taxon>Eukaryota</taxon>
        <taxon>Metamonada</taxon>
        <taxon>Preaxostyla</taxon>
        <taxon>Paratrimastigidae</taxon>
        <taxon>Paratrimastix</taxon>
    </lineage>
</organism>
<sequence length="189" mass="21062">MANVPSADLSSKGLPTLAVSSLMNVSQIPLVYECFASRVQLFLQTIVHTIAYNRLVKVDDFLPTQNALYVPFYYCPKLEQQVSSEITKFCQETKPEKRLLVQFNLGSDTVEQWEIQIREPTMQSVGNDATRLHSAVLDVVQRANAAIASAPVGTPSAHSFPWSAVGELKCVVVKTPKSLITQFFSNFWH</sequence>
<dbReference type="EMBL" id="JAPMOS010000006">
    <property type="protein sequence ID" value="KAJ4461699.1"/>
    <property type="molecule type" value="Genomic_DNA"/>
</dbReference>
<dbReference type="Proteomes" id="UP001141327">
    <property type="component" value="Unassembled WGS sequence"/>
</dbReference>
<name>A0ABQ8URE6_9EUKA</name>
<proteinExistence type="predicted"/>
<accession>A0ABQ8URE6</accession>